<feature type="non-terminal residue" evidence="1">
    <location>
        <position position="1"/>
    </location>
</feature>
<evidence type="ECO:0008006" key="3">
    <source>
        <dbReference type="Google" id="ProtNLM"/>
    </source>
</evidence>
<proteinExistence type="predicted"/>
<dbReference type="InterPro" id="IPR027417">
    <property type="entry name" value="P-loop_NTPase"/>
</dbReference>
<name>A0A8S0VHT1_OLEEU</name>
<evidence type="ECO:0000313" key="2">
    <source>
        <dbReference type="Proteomes" id="UP000594638"/>
    </source>
</evidence>
<comment type="caution">
    <text evidence="1">The sequence shown here is derived from an EMBL/GenBank/DDBJ whole genome shotgun (WGS) entry which is preliminary data.</text>
</comment>
<organism evidence="1 2">
    <name type="scientific">Olea europaea subsp. europaea</name>
    <dbReference type="NCBI Taxonomy" id="158383"/>
    <lineage>
        <taxon>Eukaryota</taxon>
        <taxon>Viridiplantae</taxon>
        <taxon>Streptophyta</taxon>
        <taxon>Embryophyta</taxon>
        <taxon>Tracheophyta</taxon>
        <taxon>Spermatophyta</taxon>
        <taxon>Magnoliopsida</taxon>
        <taxon>eudicotyledons</taxon>
        <taxon>Gunneridae</taxon>
        <taxon>Pentapetalae</taxon>
        <taxon>asterids</taxon>
        <taxon>lamiids</taxon>
        <taxon>Lamiales</taxon>
        <taxon>Oleaceae</taxon>
        <taxon>Oleeae</taxon>
        <taxon>Olea</taxon>
    </lineage>
</organism>
<protein>
    <recommendedName>
        <fullName evidence="3">NACHT domain-containing protein</fullName>
    </recommendedName>
</protein>
<evidence type="ECO:0000313" key="1">
    <source>
        <dbReference type="EMBL" id="CAA3033361.1"/>
    </source>
</evidence>
<dbReference type="Proteomes" id="UP000594638">
    <property type="component" value="Unassembled WGS sequence"/>
</dbReference>
<dbReference type="Gramene" id="OE9A057533T1">
    <property type="protein sequence ID" value="OE9A057533C1"/>
    <property type="gene ID" value="OE9A057533"/>
</dbReference>
<sequence>KPFEKSLFKEALLHDGNVQIILDGMDEIAPNYTNAVLNLMKSINLLPVKKIFVSTRPELGGILEKEFNKEKFQIHPFSREEQETLLVNVWKQSCGNVEESSLRNFSSRLLDSINESVTDEDFTGTPLATKLIGE</sequence>
<accession>A0A8S0VHT1</accession>
<keyword evidence="2" id="KW-1185">Reference proteome</keyword>
<feature type="non-terminal residue" evidence="1">
    <location>
        <position position="134"/>
    </location>
</feature>
<gene>
    <name evidence="1" type="ORF">OLEA9_A057533</name>
</gene>
<reference evidence="1 2" key="1">
    <citation type="submission" date="2019-12" db="EMBL/GenBank/DDBJ databases">
        <authorList>
            <person name="Alioto T."/>
            <person name="Alioto T."/>
            <person name="Gomez Garrido J."/>
        </authorList>
    </citation>
    <scope>NUCLEOTIDE SEQUENCE [LARGE SCALE GENOMIC DNA]</scope>
</reference>
<dbReference type="OrthoDB" id="6693298at2759"/>
<dbReference type="AlphaFoldDB" id="A0A8S0VHT1"/>
<dbReference type="EMBL" id="CACTIH010010741">
    <property type="protein sequence ID" value="CAA3033361.1"/>
    <property type="molecule type" value="Genomic_DNA"/>
</dbReference>
<dbReference type="Gene3D" id="3.40.50.300">
    <property type="entry name" value="P-loop containing nucleotide triphosphate hydrolases"/>
    <property type="match status" value="1"/>
</dbReference>